<sequence length="147" mass="17162">MFGYRRELRKYEEVDEDELLASLSLEEIQELEQEMDDLDPDTNVPIGLRQRDQTAKTPEGVFNREALLKYWEEENKKLIQEERQDAKLSQDVDILKELRNSLKPSVKPRDEVAKLPPPQKSGRDDLMAAIRGTSIFSLKRVRFTVCL</sequence>
<dbReference type="GO" id="GO:0005865">
    <property type="term" value="C:striated muscle thin filament"/>
    <property type="evidence" value="ECO:0007669"/>
    <property type="project" value="TreeGrafter"/>
</dbReference>
<dbReference type="PANTHER" id="PTHR10901">
    <property type="entry name" value="TROPOMODULIN"/>
    <property type="match status" value="1"/>
</dbReference>
<evidence type="ECO:0000313" key="6">
    <source>
        <dbReference type="Proteomes" id="UP000694523"/>
    </source>
</evidence>
<evidence type="ECO:0000256" key="3">
    <source>
        <dbReference type="SAM" id="MobiDB-lite"/>
    </source>
</evidence>
<dbReference type="InterPro" id="IPR004934">
    <property type="entry name" value="TMOD"/>
</dbReference>
<dbReference type="PROSITE" id="PS51082">
    <property type="entry name" value="WH2"/>
    <property type="match status" value="1"/>
</dbReference>
<proteinExistence type="predicted"/>
<feature type="domain" description="WH2" evidence="4">
    <location>
        <begin position="122"/>
        <end position="141"/>
    </location>
</feature>
<evidence type="ECO:0000313" key="5">
    <source>
        <dbReference type="Ensembl" id="ENSNMLP00000009991.1"/>
    </source>
</evidence>
<reference evidence="5" key="2">
    <citation type="submission" date="2025-09" db="UniProtKB">
        <authorList>
            <consortium name="Ensembl"/>
        </authorList>
    </citation>
    <scope>IDENTIFICATION</scope>
</reference>
<feature type="region of interest" description="Disordered" evidence="3">
    <location>
        <begin position="34"/>
        <end position="55"/>
    </location>
</feature>
<dbReference type="Ensembl" id="ENSNMLT00000011286.1">
    <property type="protein sequence ID" value="ENSNMLP00000009991.1"/>
    <property type="gene ID" value="ENSNMLG00000006915.1"/>
</dbReference>
<comment type="subcellular location">
    <subcellularLocation>
        <location evidence="1">Cytoplasm</location>
    </subcellularLocation>
</comment>
<reference evidence="5" key="1">
    <citation type="submission" date="2025-08" db="UniProtKB">
        <authorList>
            <consortium name="Ensembl"/>
        </authorList>
    </citation>
    <scope>IDENTIFICATION</scope>
</reference>
<dbReference type="InterPro" id="IPR003124">
    <property type="entry name" value="WH2_dom"/>
</dbReference>
<protein>
    <recommendedName>
        <fullName evidence="4">WH2 domain-containing protein</fullName>
    </recommendedName>
</protein>
<dbReference type="GO" id="GO:0005523">
    <property type="term" value="F:tropomyosin binding"/>
    <property type="evidence" value="ECO:0007669"/>
    <property type="project" value="InterPro"/>
</dbReference>
<evidence type="ECO:0000259" key="4">
    <source>
        <dbReference type="PROSITE" id="PS51082"/>
    </source>
</evidence>
<keyword evidence="6" id="KW-1185">Reference proteome</keyword>
<keyword evidence="2" id="KW-0963">Cytoplasm</keyword>
<dbReference type="GO" id="GO:0030239">
    <property type="term" value="P:myofibril assembly"/>
    <property type="evidence" value="ECO:0007669"/>
    <property type="project" value="TreeGrafter"/>
</dbReference>
<dbReference type="GO" id="GO:0007015">
    <property type="term" value="P:actin filament organization"/>
    <property type="evidence" value="ECO:0007669"/>
    <property type="project" value="TreeGrafter"/>
</dbReference>
<organism evidence="5 6">
    <name type="scientific">Neogobius melanostomus</name>
    <name type="common">round goby</name>
    <dbReference type="NCBI Taxonomy" id="47308"/>
    <lineage>
        <taxon>Eukaryota</taxon>
        <taxon>Metazoa</taxon>
        <taxon>Chordata</taxon>
        <taxon>Craniata</taxon>
        <taxon>Vertebrata</taxon>
        <taxon>Euteleostomi</taxon>
        <taxon>Actinopterygii</taxon>
        <taxon>Neopterygii</taxon>
        <taxon>Teleostei</taxon>
        <taxon>Neoteleostei</taxon>
        <taxon>Acanthomorphata</taxon>
        <taxon>Gobiaria</taxon>
        <taxon>Gobiiformes</taxon>
        <taxon>Gobioidei</taxon>
        <taxon>Gobiidae</taxon>
        <taxon>Benthophilinae</taxon>
        <taxon>Neogobiini</taxon>
        <taxon>Neogobius</taxon>
    </lineage>
</organism>
<dbReference type="GO" id="GO:0003779">
    <property type="term" value="F:actin binding"/>
    <property type="evidence" value="ECO:0007669"/>
    <property type="project" value="InterPro"/>
</dbReference>
<feature type="region of interest" description="Disordered" evidence="3">
    <location>
        <begin position="103"/>
        <end position="124"/>
    </location>
</feature>
<dbReference type="GO" id="GO:0051694">
    <property type="term" value="P:pointed-end actin filament capping"/>
    <property type="evidence" value="ECO:0007669"/>
    <property type="project" value="InterPro"/>
</dbReference>
<dbReference type="Pfam" id="PF03250">
    <property type="entry name" value="Tropomodulin"/>
    <property type="match status" value="1"/>
</dbReference>
<evidence type="ECO:0000256" key="1">
    <source>
        <dbReference type="ARBA" id="ARBA00004496"/>
    </source>
</evidence>
<dbReference type="GO" id="GO:0006936">
    <property type="term" value="P:muscle contraction"/>
    <property type="evidence" value="ECO:0007669"/>
    <property type="project" value="TreeGrafter"/>
</dbReference>
<accession>A0A8C6SRC2</accession>
<dbReference type="PANTHER" id="PTHR10901:SF12">
    <property type="entry name" value="LEIOMODIN-2"/>
    <property type="match status" value="1"/>
</dbReference>
<evidence type="ECO:0000256" key="2">
    <source>
        <dbReference type="ARBA" id="ARBA00022490"/>
    </source>
</evidence>
<name>A0A8C6SRC2_9GOBI</name>
<dbReference type="AlphaFoldDB" id="A0A8C6SRC2"/>
<dbReference type="Proteomes" id="UP000694523">
    <property type="component" value="Unplaced"/>
</dbReference>